<keyword evidence="2 12" id="KW-0028">Amino-acid biosynthesis</keyword>
<feature type="binding site" evidence="12">
    <location>
        <position position="363"/>
    </location>
    <ligand>
        <name>substrate</name>
    </ligand>
</feature>
<dbReference type="CDD" id="cd06828">
    <property type="entry name" value="PLPDE_III_DapDC"/>
    <property type="match status" value="1"/>
</dbReference>
<evidence type="ECO:0000256" key="2">
    <source>
        <dbReference type="ARBA" id="ARBA00022605"/>
    </source>
</evidence>
<feature type="binding site" evidence="12">
    <location>
        <position position="330"/>
    </location>
    <ligand>
        <name>substrate</name>
    </ligand>
</feature>
<dbReference type="EMBL" id="CP051461">
    <property type="protein sequence ID" value="QJC57607.1"/>
    <property type="molecule type" value="Genomic_DNA"/>
</dbReference>
<dbReference type="FunFam" id="3.20.20.10:FF:000003">
    <property type="entry name" value="Diaminopimelate decarboxylase"/>
    <property type="match status" value="1"/>
</dbReference>
<dbReference type="EC" id="4.1.1.20" evidence="10 12"/>
<dbReference type="SUPFAM" id="SSF50621">
    <property type="entry name" value="Alanine racemase C-terminal domain-like"/>
    <property type="match status" value="1"/>
</dbReference>
<evidence type="ECO:0000256" key="4">
    <source>
        <dbReference type="ARBA" id="ARBA00022898"/>
    </source>
</evidence>
<evidence type="ECO:0000256" key="13">
    <source>
        <dbReference type="PIRSR" id="PIRSR600183-50"/>
    </source>
</evidence>
<comment type="similarity">
    <text evidence="9 12">Belongs to the Orn/Lys/Arg decarboxylase class-II family. LysA subfamily.</text>
</comment>
<sequence>MTQTTDHTTPSSLPGQPFIAYQGHALFVEEVSLQALATQYGTPLFVYSKAAMLSALAAYQRGFEGRQAQICYAMKANSTLGVLQVFANAGCGFDIVSGGELERVLAAGGDARKVIFSGVGKTPAEMRQALKAGIGCFNVESEAELDVLSEQALGLHMVAPISIRVNPNVDPKTHPYISTGLKDNKFGVAHEDALRIYRHAASLKGLKVVGIDCHIGSQITDSRPYLDAMDRMLDLVAAIEAAGIAIEHIDFGGGLGINYNNDEPPAADALWALLLAKLDERGYGERKIMIEPGRSLIGNAGVCVTEVLYTKPGEEKNFCIIDAAMNDLPRPSLYQAFHAIVPLNTADRGRTTQTYDVVGPICESGDWIGRERALAVAPGDCLAVLSAGAYCMSMASNYNTRGRAAEVLVDGGKVNLIRQRESVKDQMRNELQALGG</sequence>
<comment type="function">
    <text evidence="12">Specifically catalyzes the decarboxylation of meso-diaminopimelate (meso-DAP) to L-lysine.</text>
</comment>
<gene>
    <name evidence="12 17" type="primary">lysA</name>
    <name evidence="17" type="ORF">HC248_02937</name>
</gene>
<dbReference type="GO" id="GO:0030170">
    <property type="term" value="F:pyridoxal phosphate binding"/>
    <property type="evidence" value="ECO:0007669"/>
    <property type="project" value="UniProtKB-UniRule"/>
</dbReference>
<dbReference type="PRINTS" id="PR01179">
    <property type="entry name" value="ODADCRBXLASE"/>
</dbReference>
<dbReference type="SUPFAM" id="SSF51419">
    <property type="entry name" value="PLP-binding barrel"/>
    <property type="match status" value="1"/>
</dbReference>
<keyword evidence="6 12" id="KW-0456">Lyase</keyword>
<dbReference type="InterPro" id="IPR029066">
    <property type="entry name" value="PLP-binding_barrel"/>
</dbReference>
<proteinExistence type="inferred from homology"/>
<dbReference type="InterPro" id="IPR000183">
    <property type="entry name" value="Orn/DAP/Arg_de-COase"/>
</dbReference>
<dbReference type="RefSeq" id="WP_168923097.1">
    <property type="nucleotide sequence ID" value="NZ_CP051461.1"/>
</dbReference>
<comment type="subunit">
    <text evidence="12">Homodimer.</text>
</comment>
<dbReference type="InterPro" id="IPR009006">
    <property type="entry name" value="Ala_racemase/Decarboxylase_C"/>
</dbReference>
<feature type="active site" description="Proton donor" evidence="13">
    <location>
        <position position="362"/>
    </location>
</feature>
<keyword evidence="18" id="KW-1185">Reference proteome</keyword>
<dbReference type="Gene3D" id="3.20.20.10">
    <property type="entry name" value="Alanine racemase"/>
    <property type="match status" value="1"/>
</dbReference>
<evidence type="ECO:0000256" key="5">
    <source>
        <dbReference type="ARBA" id="ARBA00023154"/>
    </source>
</evidence>
<evidence type="ECO:0000256" key="12">
    <source>
        <dbReference type="HAMAP-Rule" id="MF_02120"/>
    </source>
</evidence>
<keyword evidence="5 12" id="KW-0457">Lysine biosynthesis</keyword>
<evidence type="ECO:0000256" key="14">
    <source>
        <dbReference type="RuleBase" id="RU003738"/>
    </source>
</evidence>
<dbReference type="GO" id="GO:0008836">
    <property type="term" value="F:diaminopimelate decarboxylase activity"/>
    <property type="evidence" value="ECO:0007669"/>
    <property type="project" value="UniProtKB-UniRule"/>
</dbReference>
<dbReference type="UniPathway" id="UPA00034">
    <property type="reaction ID" value="UER00027"/>
</dbReference>
<dbReference type="FunFam" id="2.40.37.10:FF:000003">
    <property type="entry name" value="Diaminopimelate decarboxylase"/>
    <property type="match status" value="1"/>
</dbReference>
<reference evidence="17 18" key="1">
    <citation type="submission" date="2020-04" db="EMBL/GenBank/DDBJ databases">
        <title>Complete genome of a Psychrophilic, Marine, Gas Vacuolate Bacterium Polaromonas vacuolata KCTC 22033T.</title>
        <authorList>
            <person name="Hwang K."/>
            <person name="Kim K.M."/>
        </authorList>
    </citation>
    <scope>NUCLEOTIDE SEQUENCE [LARGE SCALE GENOMIC DNA]</scope>
    <source>
        <strain evidence="17 18">KCTC 22033</strain>
    </source>
</reference>
<evidence type="ECO:0000259" key="16">
    <source>
        <dbReference type="Pfam" id="PF02784"/>
    </source>
</evidence>
<evidence type="ECO:0000313" key="17">
    <source>
        <dbReference type="EMBL" id="QJC57607.1"/>
    </source>
</evidence>
<dbReference type="Pfam" id="PF00278">
    <property type="entry name" value="Orn_DAP_Arg_deC"/>
    <property type="match status" value="1"/>
</dbReference>
<evidence type="ECO:0000256" key="7">
    <source>
        <dbReference type="ARBA" id="ARBA00050464"/>
    </source>
</evidence>
<dbReference type="AlphaFoldDB" id="A0A6H2HCW7"/>
<feature type="binding site" evidence="12">
    <location>
        <position position="334"/>
    </location>
    <ligand>
        <name>substrate</name>
    </ligand>
</feature>
<dbReference type="GO" id="GO:0009089">
    <property type="term" value="P:lysine biosynthetic process via diaminopimelate"/>
    <property type="evidence" value="ECO:0007669"/>
    <property type="project" value="UniProtKB-UniRule"/>
</dbReference>
<evidence type="ECO:0000256" key="11">
    <source>
        <dbReference type="ARBA" id="ARBA00074972"/>
    </source>
</evidence>
<dbReference type="NCBIfam" id="TIGR01048">
    <property type="entry name" value="lysA"/>
    <property type="match status" value="1"/>
</dbReference>
<feature type="binding site" evidence="12">
    <location>
        <position position="254"/>
    </location>
    <ligand>
        <name>pyridoxal 5'-phosphate</name>
        <dbReference type="ChEBI" id="CHEBI:597326"/>
    </ligand>
</feature>
<dbReference type="Pfam" id="PF02784">
    <property type="entry name" value="Orn_Arg_deC_N"/>
    <property type="match status" value="1"/>
</dbReference>
<evidence type="ECO:0000256" key="10">
    <source>
        <dbReference type="ARBA" id="ARBA00066427"/>
    </source>
</evidence>
<dbReference type="InterPro" id="IPR022644">
    <property type="entry name" value="De-COase2_N"/>
</dbReference>
<feature type="domain" description="Orn/DAP/Arg decarboxylase 2 C-terminal" evidence="15">
    <location>
        <begin position="48"/>
        <end position="388"/>
    </location>
</feature>
<dbReference type="InterPro" id="IPR002986">
    <property type="entry name" value="DAP_deCOOHase_LysA"/>
</dbReference>
<dbReference type="HAMAP" id="MF_02120">
    <property type="entry name" value="LysA"/>
    <property type="match status" value="1"/>
</dbReference>
<feature type="binding site" evidence="12">
    <location>
        <begin position="291"/>
        <end position="294"/>
    </location>
    <ligand>
        <name>pyridoxal 5'-phosphate</name>
        <dbReference type="ChEBI" id="CHEBI:597326"/>
    </ligand>
</feature>
<protein>
    <recommendedName>
        <fullName evidence="11 12">Diaminopimelate decarboxylase</fullName>
        <shortName evidence="12">DAP decarboxylase</shortName>
        <shortName evidence="12">DAPDC</shortName>
        <ecNumber evidence="10 12">4.1.1.20</ecNumber>
    </recommendedName>
</protein>
<evidence type="ECO:0000313" key="18">
    <source>
        <dbReference type="Proteomes" id="UP000502041"/>
    </source>
</evidence>
<keyword evidence="4 12" id="KW-0663">Pyridoxal phosphate</keyword>
<evidence type="ECO:0000256" key="9">
    <source>
        <dbReference type="ARBA" id="ARBA00060983"/>
    </source>
</evidence>
<feature type="binding site" evidence="12">
    <location>
        <position position="390"/>
    </location>
    <ligand>
        <name>substrate</name>
    </ligand>
</feature>
<organism evidence="17 18">
    <name type="scientific">Polaromonas vacuolata</name>
    <dbReference type="NCBI Taxonomy" id="37448"/>
    <lineage>
        <taxon>Bacteria</taxon>
        <taxon>Pseudomonadati</taxon>
        <taxon>Pseudomonadota</taxon>
        <taxon>Betaproteobacteria</taxon>
        <taxon>Burkholderiales</taxon>
        <taxon>Comamonadaceae</taxon>
        <taxon>Polaromonas</taxon>
    </lineage>
</organism>
<feature type="binding site" evidence="12">
    <location>
        <position position="390"/>
    </location>
    <ligand>
        <name>pyridoxal 5'-phosphate</name>
        <dbReference type="ChEBI" id="CHEBI:597326"/>
    </ligand>
</feature>
<comment type="pathway">
    <text evidence="8 12 14">Amino-acid biosynthesis; L-lysine biosynthesis via DAP pathway; L-lysine from DL-2,6-diaminopimelate: step 1/1.</text>
</comment>
<dbReference type="Proteomes" id="UP000502041">
    <property type="component" value="Chromosome"/>
</dbReference>
<feature type="binding site" evidence="12">
    <location>
        <position position="294"/>
    </location>
    <ligand>
        <name>substrate</name>
    </ligand>
</feature>
<comment type="cofactor">
    <cofactor evidence="1 12 13 14">
        <name>pyridoxal 5'-phosphate</name>
        <dbReference type="ChEBI" id="CHEBI:597326"/>
    </cofactor>
</comment>
<keyword evidence="3 12" id="KW-0210">Decarboxylase</keyword>
<dbReference type="PANTHER" id="PTHR43727">
    <property type="entry name" value="DIAMINOPIMELATE DECARBOXYLASE"/>
    <property type="match status" value="1"/>
</dbReference>
<evidence type="ECO:0000259" key="15">
    <source>
        <dbReference type="Pfam" id="PF00278"/>
    </source>
</evidence>
<feature type="domain" description="Orn/DAP/Arg decarboxylase 2 N-terminal" evidence="16">
    <location>
        <begin position="55"/>
        <end position="297"/>
    </location>
</feature>
<name>A0A6H2HCW7_9BURK</name>
<comment type="catalytic activity">
    <reaction evidence="7 12 14">
        <text>meso-2,6-diaminopimelate + H(+) = L-lysine + CO2</text>
        <dbReference type="Rhea" id="RHEA:15101"/>
        <dbReference type="ChEBI" id="CHEBI:15378"/>
        <dbReference type="ChEBI" id="CHEBI:16526"/>
        <dbReference type="ChEBI" id="CHEBI:32551"/>
        <dbReference type="ChEBI" id="CHEBI:57791"/>
        <dbReference type="EC" id="4.1.1.20"/>
    </reaction>
</comment>
<dbReference type="Gene3D" id="2.40.37.10">
    <property type="entry name" value="Lyase, Ornithine Decarboxylase, Chain A, domain 1"/>
    <property type="match status" value="1"/>
</dbReference>
<evidence type="ECO:0000256" key="6">
    <source>
        <dbReference type="ARBA" id="ARBA00023239"/>
    </source>
</evidence>
<evidence type="ECO:0000256" key="3">
    <source>
        <dbReference type="ARBA" id="ARBA00022793"/>
    </source>
</evidence>
<evidence type="ECO:0000256" key="1">
    <source>
        <dbReference type="ARBA" id="ARBA00001933"/>
    </source>
</evidence>
<dbReference type="KEGG" id="pvac:HC248_02937"/>
<dbReference type="PRINTS" id="PR01181">
    <property type="entry name" value="DAPDCRBXLASE"/>
</dbReference>
<dbReference type="InterPro" id="IPR022643">
    <property type="entry name" value="De-COase2_C"/>
</dbReference>
<feature type="modified residue" description="N6-(pyridoxal phosphate)lysine" evidence="12 13">
    <location>
        <position position="75"/>
    </location>
</feature>
<evidence type="ECO:0000256" key="8">
    <source>
        <dbReference type="ARBA" id="ARBA00060643"/>
    </source>
</evidence>
<accession>A0A6H2HCW7</accession>
<dbReference type="PANTHER" id="PTHR43727:SF2">
    <property type="entry name" value="GROUP IV DECARBOXYLASE"/>
    <property type="match status" value="1"/>
</dbReference>